<sequence length="233" mass="27437">GKEELSLRHLKAIRDDWAFLTWWKMPPIKQEDLEYLKGVFVDLGPQDKRIISKLYDLLKNIEIVSCILRFIDPQNYGILSPPVENILNVKGKHQIEKYTNYLEDLKELKEEYNFERIADVDMALWALANIMNYSELKHHPTYSSIYNEYEQTANPVKKIMARNSLEQIKEEKPLYKAELFFDSDFVTAGLIAGRVLDLFVKELCDENGIKRIERTKKKDYRYLSIPELAEKAN</sequence>
<reference evidence="1" key="1">
    <citation type="journal article" date="2014" name="Front. Microbiol.">
        <title>High frequency of phylogenetically diverse reductive dehalogenase-homologous genes in deep subseafloor sedimentary metagenomes.</title>
        <authorList>
            <person name="Kawai M."/>
            <person name="Futagami T."/>
            <person name="Toyoda A."/>
            <person name="Takaki Y."/>
            <person name="Nishi S."/>
            <person name="Hori S."/>
            <person name="Arai W."/>
            <person name="Tsubouchi T."/>
            <person name="Morono Y."/>
            <person name="Uchiyama I."/>
            <person name="Ito T."/>
            <person name="Fujiyama A."/>
            <person name="Inagaki F."/>
            <person name="Takami H."/>
        </authorList>
    </citation>
    <scope>NUCLEOTIDE SEQUENCE</scope>
    <source>
        <strain evidence="1">Expedition CK06-06</strain>
    </source>
</reference>
<feature type="non-terminal residue" evidence="1">
    <location>
        <position position="1"/>
    </location>
</feature>
<organism evidence="1">
    <name type="scientific">marine sediment metagenome</name>
    <dbReference type="NCBI Taxonomy" id="412755"/>
    <lineage>
        <taxon>unclassified sequences</taxon>
        <taxon>metagenomes</taxon>
        <taxon>ecological metagenomes</taxon>
    </lineage>
</organism>
<feature type="non-terminal residue" evidence="1">
    <location>
        <position position="233"/>
    </location>
</feature>
<dbReference type="EMBL" id="BARW01034129">
    <property type="protein sequence ID" value="GAJ03581.1"/>
    <property type="molecule type" value="Genomic_DNA"/>
</dbReference>
<dbReference type="AlphaFoldDB" id="X1UUN3"/>
<comment type="caution">
    <text evidence="1">The sequence shown here is derived from an EMBL/GenBank/DDBJ whole genome shotgun (WGS) entry which is preliminary data.</text>
</comment>
<gene>
    <name evidence="1" type="ORF">S12H4_53573</name>
</gene>
<name>X1UUN3_9ZZZZ</name>
<evidence type="ECO:0000313" key="1">
    <source>
        <dbReference type="EMBL" id="GAJ03581.1"/>
    </source>
</evidence>
<proteinExistence type="predicted"/>
<protein>
    <submittedName>
        <fullName evidence="1">Uncharacterized protein</fullName>
    </submittedName>
</protein>
<accession>X1UUN3</accession>